<comment type="caution">
    <text evidence="1">The sequence shown here is derived from an EMBL/GenBank/DDBJ whole genome shotgun (WGS) entry which is preliminary data.</text>
</comment>
<feature type="non-terminal residue" evidence="1">
    <location>
        <position position="361"/>
    </location>
</feature>
<dbReference type="RefSeq" id="WP_257560755.1">
    <property type="nucleotide sequence ID" value="NZ_JANKBY010000354.1"/>
</dbReference>
<gene>
    <name evidence="1" type="ORF">NSA58_17690</name>
</gene>
<accession>A0A9X2ME37</accession>
<dbReference type="EMBL" id="JANKBY010000354">
    <property type="protein sequence ID" value="MCR1824614.1"/>
    <property type="molecule type" value="Genomic_DNA"/>
</dbReference>
<proteinExistence type="predicted"/>
<sequence>MTNNFGEIIHKLLDITCEKNFRLANYLGYDVTYISKWINGSKLPSQKNITEIIDGICQFFMDNINESSLRQLCYDFELINNSKESVKNELSRYLYDSYESQKLNKNKDYIINNNNSCTMLGNNDIDKWIFENLKNYCNKSKEKDIHIIITHDIKRYSSKKSVSEISKNKDFVFNSKKVYIHQLINLDEMKKDINEYCKIILLYLNSNSNITYNLYSNNNENFNMILVKNCLSVMYINDNNCNLNINSVSRDLETINNLYNHYNNYLSSKVQLYEIKSGQELMDQKYLINFVMQNHIKLIFKNMHSIGIPEDILSKIRHDNNLSSDNLNKVFSMMNVCLQNMKLKIIIYKSALLNYIFDGIL</sequence>
<dbReference type="AlphaFoldDB" id="A0A9X2ME37"/>
<protein>
    <submittedName>
        <fullName evidence="1">Uncharacterized protein</fullName>
    </submittedName>
</protein>
<reference evidence="1" key="1">
    <citation type="submission" date="2022-07" db="EMBL/GenBank/DDBJ databases">
        <title>Enhanced cultured diversity of the mouse gut microbiota enables custom-made synthetic communities.</title>
        <authorList>
            <person name="Afrizal A."/>
        </authorList>
    </citation>
    <scope>NUCLEOTIDE SEQUENCE</scope>
    <source>
        <strain evidence="1">DSM 29186</strain>
    </source>
</reference>
<name>A0A9X2ME37_9FIRM</name>
<organism evidence="1 2">
    <name type="scientific">Terrisporobacter muris</name>
    <dbReference type="NCBI Taxonomy" id="2963284"/>
    <lineage>
        <taxon>Bacteria</taxon>
        <taxon>Bacillati</taxon>
        <taxon>Bacillota</taxon>
        <taxon>Clostridia</taxon>
        <taxon>Peptostreptococcales</taxon>
        <taxon>Peptostreptococcaceae</taxon>
        <taxon>Terrisporobacter</taxon>
    </lineage>
</organism>
<evidence type="ECO:0000313" key="2">
    <source>
        <dbReference type="Proteomes" id="UP001140817"/>
    </source>
</evidence>
<dbReference type="Proteomes" id="UP001140817">
    <property type="component" value="Unassembled WGS sequence"/>
</dbReference>
<keyword evidence="2" id="KW-1185">Reference proteome</keyword>
<evidence type="ECO:0000313" key="1">
    <source>
        <dbReference type="EMBL" id="MCR1824614.1"/>
    </source>
</evidence>